<dbReference type="AlphaFoldDB" id="A0A6P5AE35"/>
<dbReference type="RefSeq" id="XP_019641532.1">
    <property type="nucleotide sequence ID" value="XM_019785973.1"/>
</dbReference>
<gene>
    <name evidence="3" type="primary">LOC109483016</name>
</gene>
<proteinExistence type="predicted"/>
<keyword evidence="2" id="KW-1185">Reference proteome</keyword>
<dbReference type="GeneID" id="109483016"/>
<keyword evidence="1" id="KW-0472">Membrane</keyword>
<sequence>MPGGQQQTQTGDTGDATPMQQLQTDWRSLADAAANTPNAMYVSRADATPMQQSQTDWRSLADAGASTPNAMYVSRADAANDAEANQKTKCRGLGRKILQITGIALSVVVCVLLPYLAVEVRTQSYESARHYLEMGNRLKMAELRVTELERE</sequence>
<dbReference type="KEGG" id="bbel:109483016"/>
<organism evidence="2 3">
    <name type="scientific">Branchiostoma belcheri</name>
    <name type="common">Amphioxus</name>
    <dbReference type="NCBI Taxonomy" id="7741"/>
    <lineage>
        <taxon>Eukaryota</taxon>
        <taxon>Metazoa</taxon>
        <taxon>Chordata</taxon>
        <taxon>Cephalochordata</taxon>
        <taxon>Leptocardii</taxon>
        <taxon>Amphioxiformes</taxon>
        <taxon>Branchiostomatidae</taxon>
        <taxon>Branchiostoma</taxon>
    </lineage>
</organism>
<evidence type="ECO:0000313" key="3">
    <source>
        <dbReference type="RefSeq" id="XP_019641532.1"/>
    </source>
</evidence>
<dbReference type="Proteomes" id="UP000515135">
    <property type="component" value="Unplaced"/>
</dbReference>
<accession>A0A6P5AE35</accession>
<keyword evidence="1" id="KW-1133">Transmembrane helix</keyword>
<feature type="transmembrane region" description="Helical" evidence="1">
    <location>
        <begin position="97"/>
        <end position="117"/>
    </location>
</feature>
<protein>
    <submittedName>
        <fullName evidence="3">Uncharacterized protein LOC109483016</fullName>
    </submittedName>
</protein>
<reference evidence="3" key="1">
    <citation type="submission" date="2025-08" db="UniProtKB">
        <authorList>
            <consortium name="RefSeq"/>
        </authorList>
    </citation>
    <scope>IDENTIFICATION</scope>
    <source>
        <tissue evidence="3">Gonad</tissue>
    </source>
</reference>
<evidence type="ECO:0000313" key="2">
    <source>
        <dbReference type="Proteomes" id="UP000515135"/>
    </source>
</evidence>
<dbReference type="OrthoDB" id="10225697at2759"/>
<evidence type="ECO:0000256" key="1">
    <source>
        <dbReference type="SAM" id="Phobius"/>
    </source>
</evidence>
<keyword evidence="1" id="KW-0812">Transmembrane</keyword>
<name>A0A6P5AE35_BRABE</name>